<dbReference type="GO" id="GO:0015171">
    <property type="term" value="F:amino acid transmembrane transporter activity"/>
    <property type="evidence" value="ECO:0007669"/>
    <property type="project" value="TreeGrafter"/>
</dbReference>
<evidence type="ECO:0000313" key="6">
    <source>
        <dbReference type="EMBL" id="QOY25969.1"/>
    </source>
</evidence>
<dbReference type="PANTHER" id="PTHR43243">
    <property type="entry name" value="INNER MEMBRANE TRANSPORTER YGJI-RELATED"/>
    <property type="match status" value="1"/>
</dbReference>
<sequence>MSLLFRKKPLADLKAQSKQTSLSRSLSAFDLVLLGIGCVVGTGIFVITGTVAATGAGPALILSFVLAGLACALAAFCYAEFSSSIPISGSVYTYSYVTLGECLAFLIGWDLMLEYVIALAAVATGWSSYFQSLLAGFGLHLPEALTAAPGSKTGAVFNLPAVIIILVITAIVSRGVKESTRFNNVIVLMKIAIILLFIIVGFGYVKPENWSPFMPFGMKGVITSAATVFFAYLGFDAVSNASEEVKNPQKSMPVGIIGALAICTILYITVSLVLTGMLSYTKLNVGDPVSFALQFVGQNKIAGIISVGAIIGITTVMLALLYAQVRLTFAMSRDGLLPRMFSKVHPRFKTPFQNTWVTGIAAAGIAGFIDLGTLAHLVNMGTLAAFTVIAIAVIVLRKKHPEIKSSFRVPFVPVVPIISACLCLYLASSLPGVTWIAFVIWIAAGIVVYMMYSRKHSLLNK</sequence>
<dbReference type="PIRSF" id="PIRSF006060">
    <property type="entry name" value="AA_transporter"/>
    <property type="match status" value="1"/>
</dbReference>
<dbReference type="GO" id="GO:0016020">
    <property type="term" value="C:membrane"/>
    <property type="evidence" value="ECO:0007669"/>
    <property type="project" value="UniProtKB-SubCell"/>
</dbReference>
<keyword evidence="3" id="KW-0812">Transmembrane</keyword>
<keyword evidence="5" id="KW-0472">Membrane</keyword>
<dbReference type="PANTHER" id="PTHR43243:SF4">
    <property type="entry name" value="CATIONIC AMINO ACID TRANSPORTER 4"/>
    <property type="match status" value="1"/>
</dbReference>
<dbReference type="Proteomes" id="UP000587477">
    <property type="component" value="Chromosome"/>
</dbReference>
<accession>A0A411A3E8</accession>
<dbReference type="Pfam" id="PF13520">
    <property type="entry name" value="AA_permease_2"/>
    <property type="match status" value="1"/>
</dbReference>
<keyword evidence="4" id="KW-1133">Transmembrane helix</keyword>
<evidence type="ECO:0000256" key="2">
    <source>
        <dbReference type="ARBA" id="ARBA00022448"/>
    </source>
</evidence>
<dbReference type="InterPro" id="IPR002293">
    <property type="entry name" value="AA/rel_permease1"/>
</dbReference>
<evidence type="ECO:0000256" key="4">
    <source>
        <dbReference type="ARBA" id="ARBA00022989"/>
    </source>
</evidence>
<comment type="subcellular location">
    <subcellularLocation>
        <location evidence="1">Membrane</location>
        <topology evidence="1">Multi-pass membrane protein</topology>
    </subcellularLocation>
</comment>
<name>A0A411A3E8_BACVE</name>
<evidence type="ECO:0000256" key="3">
    <source>
        <dbReference type="ARBA" id="ARBA00022692"/>
    </source>
</evidence>
<gene>
    <name evidence="6" type="primary">yhdG_2</name>
    <name evidence="6" type="ORF">BACVE_000918</name>
</gene>
<evidence type="ECO:0000256" key="5">
    <source>
        <dbReference type="ARBA" id="ARBA00023136"/>
    </source>
</evidence>
<organism evidence="6 7">
    <name type="scientific">Bacillus velezensis</name>
    <dbReference type="NCBI Taxonomy" id="492670"/>
    <lineage>
        <taxon>Bacteria</taxon>
        <taxon>Bacillati</taxon>
        <taxon>Bacillota</taxon>
        <taxon>Bacilli</taxon>
        <taxon>Bacillales</taxon>
        <taxon>Bacillaceae</taxon>
        <taxon>Bacillus</taxon>
        <taxon>Bacillus amyloliquefaciens group</taxon>
    </lineage>
</organism>
<keyword evidence="2" id="KW-0813">Transport</keyword>
<protein>
    <submittedName>
        <fullName evidence="6">Putative amino acid permease YhdG</fullName>
    </submittedName>
</protein>
<evidence type="ECO:0000313" key="7">
    <source>
        <dbReference type="Proteomes" id="UP000587477"/>
    </source>
</evidence>
<evidence type="ECO:0000256" key="1">
    <source>
        <dbReference type="ARBA" id="ARBA00004141"/>
    </source>
</evidence>
<dbReference type="EMBL" id="CP063687">
    <property type="protein sequence ID" value="QOY25969.1"/>
    <property type="molecule type" value="Genomic_DNA"/>
</dbReference>
<reference evidence="7" key="1">
    <citation type="submission" date="2020-10" db="EMBL/GenBank/DDBJ databases">
        <title>Complete genome sequence of Bacillus velezensis NST6.</title>
        <authorList>
            <person name="Choi J."/>
        </authorList>
    </citation>
    <scope>NUCLEOTIDE SEQUENCE [LARGE SCALE GENOMIC DNA]</scope>
    <source>
        <strain evidence="7">NST6</strain>
    </source>
</reference>
<proteinExistence type="predicted"/>
<dbReference type="Gene3D" id="1.20.1740.10">
    <property type="entry name" value="Amino acid/polyamine transporter I"/>
    <property type="match status" value="1"/>
</dbReference>
<dbReference type="RefSeq" id="WP_061861946.1">
    <property type="nucleotide sequence ID" value="NZ_BDDG01000012.1"/>
</dbReference>
<dbReference type="AlphaFoldDB" id="A0A411A3E8"/>